<dbReference type="AlphaFoldDB" id="A0A4R6RGL3"/>
<comment type="caution">
    <text evidence="2">The sequence shown here is derived from an EMBL/GenBank/DDBJ whole genome shotgun (WGS) entry which is preliminary data.</text>
</comment>
<gene>
    <name evidence="2" type="ORF">EDD54_2303</name>
</gene>
<evidence type="ECO:0000256" key="1">
    <source>
        <dbReference type="SAM" id="SignalP"/>
    </source>
</evidence>
<sequence length="119" mass="12258">MRLLALALLLAGTAAAAAAPLGDAEIRAELVGRDIEWWENGGWHAGSLVLAPDGRAEITVDTPAPSADVGHWTVSGGRICTVWDSVRAGAEKCYSLERGGAGDFVTSGGNVFRVRAAGV</sequence>
<reference evidence="2 3" key="1">
    <citation type="submission" date="2019-03" db="EMBL/GenBank/DDBJ databases">
        <title>Genomic Encyclopedia of Type Strains, Phase IV (KMG-IV): sequencing the most valuable type-strain genomes for metagenomic binning, comparative biology and taxonomic classification.</title>
        <authorList>
            <person name="Goeker M."/>
        </authorList>
    </citation>
    <scope>NUCLEOTIDE SEQUENCE [LARGE SCALE GENOMIC DNA]</scope>
    <source>
        <strain evidence="2 3">DSM 102969</strain>
    </source>
</reference>
<dbReference type="Proteomes" id="UP000294547">
    <property type="component" value="Unassembled WGS sequence"/>
</dbReference>
<evidence type="ECO:0000313" key="3">
    <source>
        <dbReference type="Proteomes" id="UP000294547"/>
    </source>
</evidence>
<dbReference type="RefSeq" id="WP_165644595.1">
    <property type="nucleotide sequence ID" value="NZ_BSPM01000004.1"/>
</dbReference>
<feature type="chain" id="PRO_5020639690" description="Protease inhibitor Inh" evidence="1">
    <location>
        <begin position="19"/>
        <end position="119"/>
    </location>
</feature>
<accession>A0A4R6RGL3</accession>
<keyword evidence="1" id="KW-0732">Signal</keyword>
<feature type="signal peptide" evidence="1">
    <location>
        <begin position="1"/>
        <end position="18"/>
    </location>
</feature>
<dbReference type="EMBL" id="SNXY01000007">
    <property type="protein sequence ID" value="TDP85450.1"/>
    <property type="molecule type" value="Genomic_DNA"/>
</dbReference>
<proteinExistence type="predicted"/>
<evidence type="ECO:0000313" key="2">
    <source>
        <dbReference type="EMBL" id="TDP85450.1"/>
    </source>
</evidence>
<name>A0A4R6RGL3_9HYPH</name>
<keyword evidence="3" id="KW-1185">Reference proteome</keyword>
<evidence type="ECO:0008006" key="4">
    <source>
        <dbReference type="Google" id="ProtNLM"/>
    </source>
</evidence>
<protein>
    <recommendedName>
        <fullName evidence="4">Protease inhibitor Inh</fullName>
    </recommendedName>
</protein>
<organism evidence="2 3">
    <name type="scientific">Oharaeibacter diazotrophicus</name>
    <dbReference type="NCBI Taxonomy" id="1920512"/>
    <lineage>
        <taxon>Bacteria</taxon>
        <taxon>Pseudomonadati</taxon>
        <taxon>Pseudomonadota</taxon>
        <taxon>Alphaproteobacteria</taxon>
        <taxon>Hyphomicrobiales</taxon>
        <taxon>Pleomorphomonadaceae</taxon>
        <taxon>Oharaeibacter</taxon>
    </lineage>
</organism>